<reference evidence="6" key="1">
    <citation type="submission" date="2012-12" db="EMBL/GenBank/DDBJ databases">
        <authorList>
            <person name="Hellsten U."/>
            <person name="Grimwood J."/>
            <person name="Chapman J.A."/>
            <person name="Shapiro H."/>
            <person name="Aerts A."/>
            <person name="Otillar R.P."/>
            <person name="Terry A.Y."/>
            <person name="Boore J.L."/>
            <person name="Simakov O."/>
            <person name="Marletaz F."/>
            <person name="Cho S.-J."/>
            <person name="Edsinger-Gonzales E."/>
            <person name="Havlak P."/>
            <person name="Kuo D.-H."/>
            <person name="Larsson T."/>
            <person name="Lv J."/>
            <person name="Arendt D."/>
            <person name="Savage R."/>
            <person name="Osoegawa K."/>
            <person name="de Jong P."/>
            <person name="Lindberg D.R."/>
            <person name="Seaver E.C."/>
            <person name="Weisblat D.A."/>
            <person name="Putnam N.H."/>
            <person name="Grigoriev I.V."/>
            <person name="Rokhsar D.S."/>
        </authorList>
    </citation>
    <scope>NUCLEOTIDE SEQUENCE</scope>
</reference>
<gene>
    <name evidence="5" type="primary">20205825</name>
    <name evidence="4" type="ORF">HELRODRAFT_176405</name>
</gene>
<dbReference type="HOGENOM" id="CLU_118734_0_0_1"/>
<dbReference type="InterPro" id="IPR037355">
    <property type="entry name" value="COMMD3"/>
</dbReference>
<dbReference type="KEGG" id="hro:HELRODRAFT_176405"/>
<feature type="domain" description="COMM" evidence="3">
    <location>
        <begin position="86"/>
        <end position="154"/>
    </location>
</feature>
<dbReference type="Pfam" id="PF07258">
    <property type="entry name" value="COMM_domain"/>
    <property type="match status" value="1"/>
</dbReference>
<dbReference type="GO" id="GO:0006814">
    <property type="term" value="P:sodium ion transport"/>
    <property type="evidence" value="ECO:0007669"/>
    <property type="project" value="InterPro"/>
</dbReference>
<proteinExistence type="inferred from homology"/>
<dbReference type="OMA" id="CNMAQMQ"/>
<evidence type="ECO:0000313" key="6">
    <source>
        <dbReference type="Proteomes" id="UP000015101"/>
    </source>
</evidence>
<dbReference type="RefSeq" id="XP_009021870.1">
    <property type="nucleotide sequence ID" value="XM_009023622.1"/>
</dbReference>
<dbReference type="PANTHER" id="PTHR31159">
    <property type="entry name" value="COMM DOMAIN-CONTAINING PROTEIN 3"/>
    <property type="match status" value="1"/>
</dbReference>
<evidence type="ECO:0000313" key="4">
    <source>
        <dbReference type="EMBL" id="ESO00096.1"/>
    </source>
</evidence>
<dbReference type="PROSITE" id="PS51269">
    <property type="entry name" value="COMM"/>
    <property type="match status" value="1"/>
</dbReference>
<dbReference type="OrthoDB" id="1917519at2759"/>
<dbReference type="EMBL" id="AMQM01005660">
    <property type="status" value="NOT_ANNOTATED_CDS"/>
    <property type="molecule type" value="Genomic_DNA"/>
</dbReference>
<dbReference type="Pfam" id="PF21672">
    <property type="entry name" value="COMM_HN"/>
    <property type="match status" value="1"/>
</dbReference>
<name>T1FAH6_HELRO</name>
<evidence type="ECO:0000256" key="2">
    <source>
        <dbReference type="ARBA" id="ARBA00093469"/>
    </source>
</evidence>
<dbReference type="GeneID" id="20205825"/>
<evidence type="ECO:0000259" key="3">
    <source>
        <dbReference type="PROSITE" id="PS51269"/>
    </source>
</evidence>
<dbReference type="Proteomes" id="UP000015101">
    <property type="component" value="Unassembled WGS sequence"/>
</dbReference>
<dbReference type="InParanoid" id="T1FAH6"/>
<dbReference type="EnsemblMetazoa" id="HelroT176405">
    <property type="protein sequence ID" value="HelroP176405"/>
    <property type="gene ID" value="HelroG176405"/>
</dbReference>
<dbReference type="STRING" id="6412.T1FAH6"/>
<keyword evidence="6" id="KW-1185">Reference proteome</keyword>
<accession>T1FAH6</accession>
<evidence type="ECO:0000313" key="5">
    <source>
        <dbReference type="EnsemblMetazoa" id="HelroP176405"/>
    </source>
</evidence>
<dbReference type="AlphaFoldDB" id="T1FAH6"/>
<protein>
    <recommendedName>
        <fullName evidence="1">COMM domain-containing protein 3</fullName>
    </recommendedName>
</protein>
<dbReference type="InterPro" id="IPR017920">
    <property type="entry name" value="COMM"/>
</dbReference>
<organism evidence="5 6">
    <name type="scientific">Helobdella robusta</name>
    <name type="common">Californian leech</name>
    <dbReference type="NCBI Taxonomy" id="6412"/>
    <lineage>
        <taxon>Eukaryota</taxon>
        <taxon>Metazoa</taxon>
        <taxon>Spiralia</taxon>
        <taxon>Lophotrochozoa</taxon>
        <taxon>Annelida</taxon>
        <taxon>Clitellata</taxon>
        <taxon>Hirudinea</taxon>
        <taxon>Rhynchobdellida</taxon>
        <taxon>Glossiphoniidae</taxon>
        <taxon>Helobdella</taxon>
    </lineage>
</organism>
<reference evidence="5" key="3">
    <citation type="submission" date="2015-06" db="UniProtKB">
        <authorList>
            <consortium name="EnsemblMetazoa"/>
        </authorList>
    </citation>
    <scope>IDENTIFICATION</scope>
</reference>
<comment type="similarity">
    <text evidence="2">Belongs to the COMM domain-containing protein 3 family.</text>
</comment>
<dbReference type="CTD" id="20205825"/>
<reference evidence="4 6" key="2">
    <citation type="journal article" date="2013" name="Nature">
        <title>Insights into bilaterian evolution from three spiralian genomes.</title>
        <authorList>
            <person name="Simakov O."/>
            <person name="Marletaz F."/>
            <person name="Cho S.J."/>
            <person name="Edsinger-Gonzales E."/>
            <person name="Havlak P."/>
            <person name="Hellsten U."/>
            <person name="Kuo D.H."/>
            <person name="Larsson T."/>
            <person name="Lv J."/>
            <person name="Arendt D."/>
            <person name="Savage R."/>
            <person name="Osoegawa K."/>
            <person name="de Jong P."/>
            <person name="Grimwood J."/>
            <person name="Chapman J.A."/>
            <person name="Shapiro H."/>
            <person name="Aerts A."/>
            <person name="Otillar R.P."/>
            <person name="Terry A.Y."/>
            <person name="Boore J.L."/>
            <person name="Grigoriev I.V."/>
            <person name="Lindberg D.R."/>
            <person name="Seaver E.C."/>
            <person name="Weisblat D.A."/>
            <person name="Putnam N.H."/>
            <person name="Rokhsar D.S."/>
        </authorList>
    </citation>
    <scope>NUCLEOTIDE SEQUENCE</scope>
</reference>
<sequence>MELSDDVLKGLMYINEENHIHDKIFPSVIQSVCQTLVENPISEKLPSIAGLNPLSLKISYSTLPCIFLECAKNNTHTSEMKEFLLDLKMKNERVDAICDGYKNSSQGKIGQPVFTIELNTQNDEENVKMFCTKEQLQDLVSKLQDACKSLERVASQT</sequence>
<dbReference type="EMBL" id="KB097026">
    <property type="protein sequence ID" value="ESO00096.1"/>
    <property type="molecule type" value="Genomic_DNA"/>
</dbReference>
<dbReference type="PANTHER" id="PTHR31159:SF1">
    <property type="entry name" value="COMM DOMAIN-CONTAINING PROTEIN 3"/>
    <property type="match status" value="1"/>
</dbReference>
<evidence type="ECO:0000256" key="1">
    <source>
        <dbReference type="ARBA" id="ARBA00016548"/>
    </source>
</evidence>